<evidence type="ECO:0000256" key="1">
    <source>
        <dbReference type="ARBA" id="ARBA00004606"/>
    </source>
</evidence>
<dbReference type="Pfam" id="PF02485">
    <property type="entry name" value="Branch"/>
    <property type="match status" value="2"/>
</dbReference>
<keyword evidence="7" id="KW-0732">Signal</keyword>
<evidence type="ECO:0000256" key="5">
    <source>
        <dbReference type="ARBA" id="ARBA00023180"/>
    </source>
</evidence>
<keyword evidence="2" id="KW-0328">Glycosyltransferase</keyword>
<evidence type="ECO:0000256" key="7">
    <source>
        <dbReference type="SAM" id="SignalP"/>
    </source>
</evidence>
<dbReference type="InterPro" id="IPR003406">
    <property type="entry name" value="Glyco_trans_14"/>
</dbReference>
<proteinExistence type="predicted"/>
<protein>
    <submittedName>
        <fullName evidence="8">Beta-glucuronosyltransferase GlcAT14A</fullName>
    </submittedName>
</protein>
<feature type="compositionally biased region" description="Pro residues" evidence="6">
    <location>
        <begin position="1"/>
        <end position="14"/>
    </location>
</feature>
<comment type="caution">
    <text evidence="8">The sequence shown here is derived from an EMBL/GenBank/DDBJ whole genome shotgun (WGS) entry which is preliminary data.</text>
</comment>
<feature type="region of interest" description="Disordered" evidence="6">
    <location>
        <begin position="1"/>
        <end position="22"/>
    </location>
</feature>
<evidence type="ECO:0000256" key="3">
    <source>
        <dbReference type="ARBA" id="ARBA00022679"/>
    </source>
</evidence>
<evidence type="ECO:0000256" key="2">
    <source>
        <dbReference type="ARBA" id="ARBA00022676"/>
    </source>
</evidence>
<feature type="signal peptide" evidence="7">
    <location>
        <begin position="1"/>
        <end position="48"/>
    </location>
</feature>
<organism evidence="8 9">
    <name type="scientific">Ananas comosus</name>
    <name type="common">Pineapple</name>
    <name type="synonym">Ananas ananas</name>
    <dbReference type="NCBI Taxonomy" id="4615"/>
    <lineage>
        <taxon>Eukaryota</taxon>
        <taxon>Viridiplantae</taxon>
        <taxon>Streptophyta</taxon>
        <taxon>Embryophyta</taxon>
        <taxon>Tracheophyta</taxon>
        <taxon>Spermatophyta</taxon>
        <taxon>Magnoliopsida</taxon>
        <taxon>Liliopsida</taxon>
        <taxon>Poales</taxon>
        <taxon>Bromeliaceae</taxon>
        <taxon>Bromelioideae</taxon>
        <taxon>Ananas</taxon>
    </lineage>
</organism>
<dbReference type="Proteomes" id="UP000092600">
    <property type="component" value="Unassembled WGS sequence"/>
</dbReference>
<dbReference type="PANTHER" id="PTHR45719">
    <property type="entry name" value="GLYCOSYLTRANSFERASE"/>
    <property type="match status" value="1"/>
</dbReference>
<dbReference type="InterPro" id="IPR044610">
    <property type="entry name" value="GLCAT14A/B/C"/>
</dbReference>
<dbReference type="PANTHER" id="PTHR45719:SF10">
    <property type="entry name" value="CORE-2_I-BRANCHING BETA-1,6-N-ACETYLGLUCOSAMINYLTRANSFERASE FAMILY PROTEIN"/>
    <property type="match status" value="1"/>
</dbReference>
<dbReference type="GO" id="GO:0016020">
    <property type="term" value="C:membrane"/>
    <property type="evidence" value="ECO:0007669"/>
    <property type="project" value="UniProtKB-SubCell"/>
</dbReference>
<gene>
    <name evidence="8" type="ORF">ACMD2_01928</name>
</gene>
<evidence type="ECO:0000256" key="4">
    <source>
        <dbReference type="ARBA" id="ARBA00023136"/>
    </source>
</evidence>
<evidence type="ECO:0000256" key="6">
    <source>
        <dbReference type="SAM" id="MobiDB-lite"/>
    </source>
</evidence>
<reference evidence="8 9" key="1">
    <citation type="journal article" date="2016" name="DNA Res.">
        <title>The draft genome of MD-2 pineapple using hybrid error correction of long reads.</title>
        <authorList>
            <person name="Redwan R.M."/>
            <person name="Saidin A."/>
            <person name="Kumar S.V."/>
        </authorList>
    </citation>
    <scope>NUCLEOTIDE SEQUENCE [LARGE SCALE GENOMIC DNA]</scope>
    <source>
        <strain evidence="9">cv. MD2</strain>
        <tissue evidence="8">Leaf</tissue>
    </source>
</reference>
<accession>A0A199UI88</accession>
<comment type="subcellular location">
    <subcellularLocation>
        <location evidence="1">Membrane</location>
        <topology evidence="1">Single-pass type II membrane protein</topology>
    </subcellularLocation>
</comment>
<evidence type="ECO:0000313" key="8">
    <source>
        <dbReference type="EMBL" id="OAY64607.1"/>
    </source>
</evidence>
<keyword evidence="3 8" id="KW-0808">Transferase</keyword>
<name>A0A199UI88_ANACO</name>
<sequence>MHSTPPHPPPPHPQSFPHNSPKDPRGHPLLCVLLLSLLSLLLLLLSLSSPHSPPPPSSSSSDAAASAAAAAAGVAEIPSIAYLISGRSGDGDRILRLLLAAYHPGNLYLLHLDRAAPRAQRERLARAARAALRGGARNVHVVGEPDFANPRGASALAAALHGAAVLLRLSPRWGWFVNLDASDYPLVTQDGDSSVILSRKFIEYCILGTNNLPRTLLMYYSNMPSPHLNYFHTVLCNSPEFNRTVVNHNLHYVTWDMSSRKEPRLLTLDDVANLTRSGVAFATQFAKDDPALDRIDQEILGRGPGRVVPGGWCLGGGRGDPCSKWGSPNVLRPGRRAMDLANAIAQLLTPENLYSHQCIWD</sequence>
<dbReference type="EMBL" id="LSRQ01007777">
    <property type="protein sequence ID" value="OAY64607.1"/>
    <property type="molecule type" value="Genomic_DNA"/>
</dbReference>
<dbReference type="STRING" id="4615.A0A199UI88"/>
<dbReference type="AlphaFoldDB" id="A0A199UI88"/>
<dbReference type="GO" id="GO:0015020">
    <property type="term" value="F:glucuronosyltransferase activity"/>
    <property type="evidence" value="ECO:0007669"/>
    <property type="project" value="InterPro"/>
</dbReference>
<evidence type="ECO:0000313" key="9">
    <source>
        <dbReference type="Proteomes" id="UP000092600"/>
    </source>
</evidence>
<feature type="chain" id="PRO_5008285253" evidence="7">
    <location>
        <begin position="49"/>
        <end position="361"/>
    </location>
</feature>
<keyword evidence="5" id="KW-0325">Glycoprotein</keyword>
<keyword evidence="4" id="KW-0472">Membrane</keyword>